<evidence type="ECO:0000256" key="2">
    <source>
        <dbReference type="ARBA" id="ARBA00022670"/>
    </source>
</evidence>
<organism evidence="9 10">
    <name type="scientific">Acetivibrio ethanolgignens</name>
    <dbReference type="NCBI Taxonomy" id="290052"/>
    <lineage>
        <taxon>Bacteria</taxon>
        <taxon>Bacillati</taxon>
        <taxon>Bacillota</taxon>
        <taxon>Clostridia</taxon>
        <taxon>Eubacteriales</taxon>
        <taxon>Oscillospiraceae</taxon>
        <taxon>Acetivibrio</taxon>
    </lineage>
</organism>
<evidence type="ECO:0000256" key="3">
    <source>
        <dbReference type="ARBA" id="ARBA00022801"/>
    </source>
</evidence>
<dbReference type="STRING" id="290052.ASU35_06180"/>
<feature type="region of interest" description="Disordered" evidence="5">
    <location>
        <begin position="81"/>
        <end position="100"/>
    </location>
</feature>
<feature type="region of interest" description="Disordered" evidence="5">
    <location>
        <begin position="259"/>
        <end position="327"/>
    </location>
</feature>
<comment type="caution">
    <text evidence="9">The sequence shown here is derived from an EMBL/GenBank/DDBJ whole genome shotgun (WGS) entry which is preliminary data.</text>
</comment>
<dbReference type="GO" id="GO:0006508">
    <property type="term" value="P:proteolysis"/>
    <property type="evidence" value="ECO:0007669"/>
    <property type="project" value="UniProtKB-KW"/>
</dbReference>
<dbReference type="SMART" id="SM00287">
    <property type="entry name" value="SH3b"/>
    <property type="match status" value="2"/>
</dbReference>
<dbReference type="SUPFAM" id="SSF54001">
    <property type="entry name" value="Cysteine proteinases"/>
    <property type="match status" value="1"/>
</dbReference>
<dbReference type="Pfam" id="PF08239">
    <property type="entry name" value="SH3_3"/>
    <property type="match status" value="2"/>
</dbReference>
<dbReference type="InterPro" id="IPR051202">
    <property type="entry name" value="Peptidase_C40"/>
</dbReference>
<gene>
    <name evidence="9" type="ORF">ASU35_06180</name>
</gene>
<dbReference type="PROSITE" id="PS51781">
    <property type="entry name" value="SH3B"/>
    <property type="match status" value="1"/>
</dbReference>
<dbReference type="RefSeq" id="WP_058351537.1">
    <property type="nucleotide sequence ID" value="NZ_CABMMD010000024.1"/>
</dbReference>
<dbReference type="Gene3D" id="2.30.30.40">
    <property type="entry name" value="SH3 Domains"/>
    <property type="match status" value="2"/>
</dbReference>
<evidence type="ECO:0000256" key="5">
    <source>
        <dbReference type="SAM" id="MobiDB-lite"/>
    </source>
</evidence>
<comment type="similarity">
    <text evidence="1">Belongs to the peptidase C40 family.</text>
</comment>
<keyword evidence="2" id="KW-0645">Protease</keyword>
<feature type="domain" description="SH3b" evidence="7">
    <location>
        <begin position="105"/>
        <end position="168"/>
    </location>
</feature>
<keyword evidence="3" id="KW-0378">Hydrolase</keyword>
<evidence type="ECO:0000259" key="7">
    <source>
        <dbReference type="PROSITE" id="PS51781"/>
    </source>
</evidence>
<accession>A0A0V8QIF7</accession>
<dbReference type="PANTHER" id="PTHR47053">
    <property type="entry name" value="MUREIN DD-ENDOPEPTIDASE MEPH-RELATED"/>
    <property type="match status" value="1"/>
</dbReference>
<evidence type="ECO:0008006" key="11">
    <source>
        <dbReference type="Google" id="ProtNLM"/>
    </source>
</evidence>
<keyword evidence="6" id="KW-0732">Signal</keyword>
<reference evidence="9 10" key="1">
    <citation type="submission" date="2015-11" db="EMBL/GenBank/DDBJ databases">
        <title>Butyribacter intestini gen. nov., sp. nov., a butyric acid-producing bacterium of the family Lachnospiraceae isolated from the human faeces.</title>
        <authorList>
            <person name="Zou Y."/>
            <person name="Xue W."/>
            <person name="Luo G."/>
            <person name="Lv M."/>
        </authorList>
    </citation>
    <scope>NUCLEOTIDE SEQUENCE [LARGE SCALE GENOMIC DNA]</scope>
    <source>
        <strain evidence="9 10">ACET-33324</strain>
    </source>
</reference>
<dbReference type="InterPro" id="IPR038765">
    <property type="entry name" value="Papain-like_cys_pep_sf"/>
</dbReference>
<feature type="compositionally biased region" description="Low complexity" evidence="5">
    <location>
        <begin position="286"/>
        <end position="322"/>
    </location>
</feature>
<dbReference type="PROSITE" id="PS51935">
    <property type="entry name" value="NLPC_P60"/>
    <property type="match status" value="1"/>
</dbReference>
<keyword evidence="4" id="KW-0788">Thiol protease</keyword>
<dbReference type="PANTHER" id="PTHR47053:SF1">
    <property type="entry name" value="MUREIN DD-ENDOPEPTIDASE MEPH-RELATED"/>
    <property type="match status" value="1"/>
</dbReference>
<dbReference type="GO" id="GO:0008234">
    <property type="term" value="F:cysteine-type peptidase activity"/>
    <property type="evidence" value="ECO:0007669"/>
    <property type="project" value="UniProtKB-KW"/>
</dbReference>
<evidence type="ECO:0000313" key="9">
    <source>
        <dbReference type="EMBL" id="KSV60336.1"/>
    </source>
</evidence>
<evidence type="ECO:0000256" key="6">
    <source>
        <dbReference type="SAM" id="SignalP"/>
    </source>
</evidence>
<proteinExistence type="inferred from homology"/>
<dbReference type="Gene3D" id="3.90.1720.10">
    <property type="entry name" value="endopeptidase domain like (from Nostoc punctiforme)"/>
    <property type="match status" value="1"/>
</dbReference>
<feature type="domain" description="NlpC/P60" evidence="8">
    <location>
        <begin position="329"/>
        <end position="448"/>
    </location>
</feature>
<evidence type="ECO:0000256" key="4">
    <source>
        <dbReference type="ARBA" id="ARBA00022807"/>
    </source>
</evidence>
<sequence length="448" mass="48220">MKKEALVKAVAILSATAVLAAGSTAASMSAAGLFGECGVAGISLSLQQYTENTENTENTEAIDNSMLRTVETDTQIPEAAAAIDEKAPEEEKAEEKKEEPVSEYADVGISIANNYVNIRKKPNTESEILGKLYKGCAAKILETKGEWVKIKSGSVTGYINAEFLAIGFDAEELIDKYGTKWAEITTTTLKVREKPSTEAITLTLIPLGETYQVVKEKDGWIKILLDEGDEGDEATTGWISGDYAKINVEFEHAISIEEEEAEKRREEEARKAEEEQLRRLEEQRRQQQSSSSNKSSSSNSSGNSGSKKPQSSSSNNSSSSESTGSVVGSGNGADIAAYAQKFVGNPYVYGGTSLTNGADCSGFVQSVYKHFGISIPRTSASQSGAGKKVSLDNLKEGDLIFYARNGRVNHVAMYIGGGQVVHASSPKTGIKISNYKYRTPYCARRIVG</sequence>
<dbReference type="EMBL" id="LNAM01000024">
    <property type="protein sequence ID" value="KSV60336.1"/>
    <property type="molecule type" value="Genomic_DNA"/>
</dbReference>
<dbReference type="AlphaFoldDB" id="A0A0V8QIF7"/>
<feature type="chain" id="PRO_5006894348" description="Hydrolase Nlp/P60" evidence="6">
    <location>
        <begin position="21"/>
        <end position="448"/>
    </location>
</feature>
<feature type="signal peptide" evidence="6">
    <location>
        <begin position="1"/>
        <end position="20"/>
    </location>
</feature>
<protein>
    <recommendedName>
        <fullName evidence="11">Hydrolase Nlp/P60</fullName>
    </recommendedName>
</protein>
<dbReference type="Proteomes" id="UP000054874">
    <property type="component" value="Unassembled WGS sequence"/>
</dbReference>
<evidence type="ECO:0000259" key="8">
    <source>
        <dbReference type="PROSITE" id="PS51935"/>
    </source>
</evidence>
<dbReference type="InterPro" id="IPR000064">
    <property type="entry name" value="NLP_P60_dom"/>
</dbReference>
<feature type="compositionally biased region" description="Basic and acidic residues" evidence="5">
    <location>
        <begin position="83"/>
        <end position="100"/>
    </location>
</feature>
<dbReference type="Pfam" id="PF00877">
    <property type="entry name" value="NLPC_P60"/>
    <property type="match status" value="1"/>
</dbReference>
<name>A0A0V8QIF7_9FIRM</name>
<feature type="compositionally biased region" description="Basic and acidic residues" evidence="5">
    <location>
        <begin position="259"/>
        <end position="285"/>
    </location>
</feature>
<evidence type="ECO:0000313" key="10">
    <source>
        <dbReference type="Proteomes" id="UP000054874"/>
    </source>
</evidence>
<evidence type="ECO:0000256" key="1">
    <source>
        <dbReference type="ARBA" id="ARBA00007074"/>
    </source>
</evidence>
<keyword evidence="10" id="KW-1185">Reference proteome</keyword>
<dbReference type="InterPro" id="IPR003646">
    <property type="entry name" value="SH3-like_bac-type"/>
</dbReference>